<protein>
    <submittedName>
        <fullName evidence="1">Putative nucleic acid-binding protein</fullName>
    </submittedName>
</protein>
<comment type="caution">
    <text evidence="1">The sequence shown here is derived from an EMBL/GenBank/DDBJ whole genome shotgun (WGS) entry which is preliminary data.</text>
</comment>
<dbReference type="Proteomes" id="UP000092713">
    <property type="component" value="Unassembled WGS sequence"/>
</dbReference>
<dbReference type="EMBL" id="LOCQ01000026">
    <property type="protein sequence ID" value="OBV41607.1"/>
    <property type="molecule type" value="Genomic_DNA"/>
</dbReference>
<dbReference type="InterPro" id="IPR029060">
    <property type="entry name" value="PIN-like_dom_sf"/>
</dbReference>
<dbReference type="SUPFAM" id="SSF88723">
    <property type="entry name" value="PIN domain-like"/>
    <property type="match status" value="1"/>
</dbReference>
<name>A0A1A7C7B5_9BURK</name>
<evidence type="ECO:0000313" key="2">
    <source>
        <dbReference type="Proteomes" id="UP000092713"/>
    </source>
</evidence>
<keyword evidence="2" id="KW-1185">Reference proteome</keyword>
<gene>
    <name evidence="1" type="ORF">ASR47_103710</name>
</gene>
<dbReference type="AlphaFoldDB" id="A0A1A7C7B5"/>
<proteinExistence type="predicted"/>
<reference evidence="1 2" key="1">
    <citation type="submission" date="2016-04" db="EMBL/GenBank/DDBJ databases">
        <title>Draft genome sequence of Janthinobacterium psychrotolerans sp. nov., isolated from freshwater sediments in Denmark.</title>
        <authorList>
            <person name="Gong X."/>
            <person name="Skrivergaard S."/>
            <person name="Korsgaard B.S."/>
            <person name="Schreiber L."/>
            <person name="Marshall I.P."/>
            <person name="Finster K."/>
            <person name="Schramm A."/>
        </authorList>
    </citation>
    <scope>NUCLEOTIDE SEQUENCE [LARGE SCALE GENOMIC DNA]</scope>
    <source>
        <strain evidence="1 2">S3-2</strain>
    </source>
</reference>
<evidence type="ECO:0000313" key="1">
    <source>
        <dbReference type="EMBL" id="OBV41607.1"/>
    </source>
</evidence>
<dbReference type="OrthoDB" id="6687089at2"/>
<accession>A0A1A7C7B5</accession>
<dbReference type="Gene3D" id="3.40.50.1010">
    <property type="entry name" value="5'-nuclease"/>
    <property type="match status" value="1"/>
</dbReference>
<dbReference type="RefSeq" id="WP_150127612.1">
    <property type="nucleotide sequence ID" value="NZ_LOCQ01000026.1"/>
</dbReference>
<sequence length="190" mass="20836">MVVFDTSILALAFDENANPPTDPATGELLTQCSARIDYLIKSLSTAKTRVLIPTPVMAEYLVRAGMDRDKRLTELTGSRVFVIAPFDIRAAVECAGIEDADYVRLRAVPESETKAKVKFDRQIIATAIARSATVIYTGDIGLASRAKRNNIEVVMTWELSLPPVDPQFELQYGEEEMGHVAVLSAQSMGE</sequence>
<organism evidence="1 2">
    <name type="scientific">Janthinobacterium psychrotolerans</name>
    <dbReference type="NCBI Taxonomy" id="1747903"/>
    <lineage>
        <taxon>Bacteria</taxon>
        <taxon>Pseudomonadati</taxon>
        <taxon>Pseudomonadota</taxon>
        <taxon>Betaproteobacteria</taxon>
        <taxon>Burkholderiales</taxon>
        <taxon>Oxalobacteraceae</taxon>
        <taxon>Janthinobacterium</taxon>
    </lineage>
</organism>